<dbReference type="Gene3D" id="3.40.50.880">
    <property type="match status" value="1"/>
</dbReference>
<accession>A0ABS5GHI5</accession>
<feature type="domain" description="DJ-1/PfpI" evidence="4">
    <location>
        <begin position="27"/>
        <end position="218"/>
    </location>
</feature>
<reference evidence="6" key="1">
    <citation type="journal article" date="2021" name="ISME J.">
        <title>Evolutionary origin and ecological implication of a unique nif island in free-living Bradyrhizobium lineages.</title>
        <authorList>
            <person name="Tao J."/>
        </authorList>
    </citation>
    <scope>NUCLEOTIDE SEQUENCE [LARGE SCALE GENOMIC DNA]</scope>
    <source>
        <strain evidence="6">SZCCT0094</strain>
    </source>
</reference>
<sequence>MTQHVLFIVSNAAVIGPQNRKTGFFFAEVAHPFDVLDRAGIAVEFASLRGGWTPYDAYDEQDPAQKAFLESKAFRRLNRSRKLAEVDAADFDAILVPGGLGPMVDIQRNHIVQDAVVRAWSTGKFVTAVCHGPCALLGVDLGDGKPFVQGRKLTSFSKKEEYDYAREDVPYELEDALRAEGAEYTSAANWQPHVVVDGRLITGQNPASAGPLAKELLAALRSRQA</sequence>
<dbReference type="Proteomes" id="UP001314635">
    <property type="component" value="Unassembled WGS sequence"/>
</dbReference>
<dbReference type="PANTHER" id="PTHR48094">
    <property type="entry name" value="PROTEIN/NUCLEIC ACID DEGLYCASE DJ-1-RELATED"/>
    <property type="match status" value="1"/>
</dbReference>
<evidence type="ECO:0000256" key="3">
    <source>
        <dbReference type="ARBA" id="ARBA00038493"/>
    </source>
</evidence>
<evidence type="ECO:0000259" key="4">
    <source>
        <dbReference type="Pfam" id="PF01965"/>
    </source>
</evidence>
<comment type="similarity">
    <text evidence="3">Belongs to the peptidase C56 family. HSP31-like subfamily.</text>
</comment>
<dbReference type="InterPro" id="IPR029062">
    <property type="entry name" value="Class_I_gatase-like"/>
</dbReference>
<dbReference type="InterPro" id="IPR050325">
    <property type="entry name" value="Prot/Nucl_acid_deglycase"/>
</dbReference>
<comment type="caution">
    <text evidence="5">The sequence shown here is derived from an EMBL/GenBank/DDBJ whole genome shotgun (WGS) entry which is preliminary data.</text>
</comment>
<evidence type="ECO:0000256" key="2">
    <source>
        <dbReference type="ARBA" id="ARBA00023239"/>
    </source>
</evidence>
<keyword evidence="2" id="KW-0456">Lyase</keyword>
<dbReference type="PANTHER" id="PTHR48094:SF11">
    <property type="entry name" value="GLUTATHIONE-INDEPENDENT GLYOXALASE HSP31-RELATED"/>
    <property type="match status" value="1"/>
</dbReference>
<name>A0ABS5GHI5_9BRAD</name>
<dbReference type="EMBL" id="JAFCLK010000048">
    <property type="protein sequence ID" value="MBR1140795.1"/>
    <property type="molecule type" value="Genomic_DNA"/>
</dbReference>
<keyword evidence="1" id="KW-0346">Stress response</keyword>
<protein>
    <submittedName>
        <fullName evidence="5">Type 1 glutamine amidotransferase domain-containing protein</fullName>
    </submittedName>
</protein>
<evidence type="ECO:0000313" key="5">
    <source>
        <dbReference type="EMBL" id="MBR1140795.1"/>
    </source>
</evidence>
<dbReference type="SUPFAM" id="SSF52317">
    <property type="entry name" value="Class I glutamine amidotransferase-like"/>
    <property type="match status" value="1"/>
</dbReference>
<dbReference type="InterPro" id="IPR002818">
    <property type="entry name" value="DJ-1/PfpI"/>
</dbReference>
<dbReference type="RefSeq" id="WP_172241784.1">
    <property type="nucleotide sequence ID" value="NZ_JABFDP010000034.1"/>
</dbReference>
<proteinExistence type="inferred from homology"/>
<dbReference type="Pfam" id="PF01965">
    <property type="entry name" value="DJ-1_PfpI"/>
    <property type="match status" value="1"/>
</dbReference>
<evidence type="ECO:0000313" key="6">
    <source>
        <dbReference type="Proteomes" id="UP001314635"/>
    </source>
</evidence>
<keyword evidence="5" id="KW-0315">Glutamine amidotransferase</keyword>
<organism evidence="5 6">
    <name type="scientific">Bradyrhizobium denitrificans</name>
    <dbReference type="NCBI Taxonomy" id="2734912"/>
    <lineage>
        <taxon>Bacteria</taxon>
        <taxon>Pseudomonadati</taxon>
        <taxon>Pseudomonadota</taxon>
        <taxon>Alphaproteobacteria</taxon>
        <taxon>Hyphomicrobiales</taxon>
        <taxon>Nitrobacteraceae</taxon>
        <taxon>Bradyrhizobium</taxon>
    </lineage>
</organism>
<gene>
    <name evidence="5" type="ORF">JQ619_34110</name>
</gene>
<dbReference type="CDD" id="cd03141">
    <property type="entry name" value="GATase1_Hsp31_like"/>
    <property type="match status" value="1"/>
</dbReference>
<evidence type="ECO:0000256" key="1">
    <source>
        <dbReference type="ARBA" id="ARBA00023016"/>
    </source>
</evidence>
<keyword evidence="6" id="KW-1185">Reference proteome</keyword>